<evidence type="ECO:0000313" key="2">
    <source>
        <dbReference type="Proteomes" id="UP000005466"/>
    </source>
</evidence>
<reference evidence="1 2" key="1">
    <citation type="journal article" date="2011" name="PLoS Pathog.">
        <title>Dynamic evolution of pathogenicity revealed by sequencing and comparative genomics of 19 Pseudomonas syringae isolates.</title>
        <authorList>
            <person name="Baltrus D.A."/>
            <person name="Nishimura M.T."/>
            <person name="Romanchuk A."/>
            <person name="Chang J.H."/>
            <person name="Mukhtar M.S."/>
            <person name="Cherkis K."/>
            <person name="Roach J."/>
            <person name="Grant S.R."/>
            <person name="Jones C.D."/>
            <person name="Dangl J.L."/>
        </authorList>
    </citation>
    <scope>NUCLEOTIDE SEQUENCE [LARGE SCALE GENOMIC DNA]</scope>
    <source>
        <strain evidence="2">race 4</strain>
    </source>
</reference>
<protein>
    <submittedName>
        <fullName evidence="1">Chromosome segregation protein SMC</fullName>
    </submittedName>
</protein>
<gene>
    <name evidence="1" type="ORF">Pgy4_40557</name>
</gene>
<dbReference type="EMBL" id="ADWY01003841">
    <property type="protein sequence ID" value="EGH19279.1"/>
    <property type="molecule type" value="Genomic_DNA"/>
</dbReference>
<dbReference type="Proteomes" id="UP000005466">
    <property type="component" value="Unassembled WGS sequence"/>
</dbReference>
<comment type="caution">
    <text evidence="1">The sequence shown here is derived from an EMBL/GenBank/DDBJ whole genome shotgun (WGS) entry which is preliminary data.</text>
</comment>
<sequence>MRRTALQDQLHEDGYDLHGVLATLTPDASEQAAEQQL</sequence>
<dbReference type="AlphaFoldDB" id="F3CJ37"/>
<feature type="non-terminal residue" evidence="1">
    <location>
        <position position="37"/>
    </location>
</feature>
<organism evidence="1 2">
    <name type="scientific">Pseudomonas savastanoi pv. glycinea str. race 4</name>
    <dbReference type="NCBI Taxonomy" id="875330"/>
    <lineage>
        <taxon>Bacteria</taxon>
        <taxon>Pseudomonadati</taxon>
        <taxon>Pseudomonadota</taxon>
        <taxon>Gammaproteobacteria</taxon>
        <taxon>Pseudomonadales</taxon>
        <taxon>Pseudomonadaceae</taxon>
        <taxon>Pseudomonas</taxon>
    </lineage>
</organism>
<evidence type="ECO:0000313" key="1">
    <source>
        <dbReference type="EMBL" id="EGH19279.1"/>
    </source>
</evidence>
<dbReference type="HOGENOM" id="CLU_3352840_0_0_6"/>
<name>F3CJ37_PSESG</name>
<proteinExistence type="predicted"/>
<accession>F3CJ37</accession>